<protein>
    <submittedName>
        <fullName evidence="1">DgyrCDS7968</fullName>
    </submittedName>
</protein>
<organism evidence="1 2">
    <name type="scientific">Dimorphilus gyrociliatus</name>
    <dbReference type="NCBI Taxonomy" id="2664684"/>
    <lineage>
        <taxon>Eukaryota</taxon>
        <taxon>Metazoa</taxon>
        <taxon>Spiralia</taxon>
        <taxon>Lophotrochozoa</taxon>
        <taxon>Annelida</taxon>
        <taxon>Polychaeta</taxon>
        <taxon>Polychaeta incertae sedis</taxon>
        <taxon>Dinophilidae</taxon>
        <taxon>Dimorphilus</taxon>
    </lineage>
</organism>
<dbReference type="EMBL" id="CAJFCJ010000010">
    <property type="protein sequence ID" value="CAD5119351.1"/>
    <property type="molecule type" value="Genomic_DNA"/>
</dbReference>
<comment type="caution">
    <text evidence="1">The sequence shown here is derived from an EMBL/GenBank/DDBJ whole genome shotgun (WGS) entry which is preliminary data.</text>
</comment>
<dbReference type="Gene3D" id="3.40.50.1820">
    <property type="entry name" value="alpha/beta hydrolase"/>
    <property type="match status" value="1"/>
</dbReference>
<evidence type="ECO:0000313" key="1">
    <source>
        <dbReference type="EMBL" id="CAD5119351.1"/>
    </source>
</evidence>
<dbReference type="Pfam" id="PF09752">
    <property type="entry name" value="ABHD18"/>
    <property type="match status" value="1"/>
</dbReference>
<dbReference type="Proteomes" id="UP000549394">
    <property type="component" value="Unassembled WGS sequence"/>
</dbReference>
<reference evidence="1 2" key="1">
    <citation type="submission" date="2020-08" db="EMBL/GenBank/DDBJ databases">
        <authorList>
            <person name="Hejnol A."/>
        </authorList>
    </citation>
    <scope>NUCLEOTIDE SEQUENCE [LARGE SCALE GENOMIC DNA]</scope>
</reference>
<dbReference type="PANTHER" id="PTHR13617">
    <property type="entry name" value="PROTEIN ABHD18"/>
    <property type="match status" value="1"/>
</dbReference>
<name>A0A7I8VSR6_9ANNE</name>
<dbReference type="InterPro" id="IPR029058">
    <property type="entry name" value="AB_hydrolase_fold"/>
</dbReference>
<dbReference type="InterPro" id="IPR019149">
    <property type="entry name" value="ABHD18"/>
</dbReference>
<dbReference type="OrthoDB" id="9987145at2759"/>
<gene>
    <name evidence="1" type="ORF">DGYR_LOCUS7606</name>
</gene>
<dbReference type="AlphaFoldDB" id="A0A7I8VSR6"/>
<proteinExistence type="predicted"/>
<sequence length="243" mass="27156">MGGALILESLVLLHWCEKNGWGPLGLTGISMGGHMASLAATNWHKPLSLIPCLSWSTASSVFTQGVMQGAIDWKLLKHQYDSDNVYAQEITSKLEFQKMQNENSEKSEAFNFGRHFAKTFPSIIENSASPVAKNNQSSDLKHSQSVARDFMIGVMDECTHLANFSIPIDPELIIIVAATDDAYVPRRSVLGLDELWPGVEVRYVNSGHIGAFLFKQSVFRQAIVDSFQKQVIKYYEKSREEQN</sequence>
<keyword evidence="2" id="KW-1185">Reference proteome</keyword>
<evidence type="ECO:0000313" key="2">
    <source>
        <dbReference type="Proteomes" id="UP000549394"/>
    </source>
</evidence>
<dbReference type="SUPFAM" id="SSF53474">
    <property type="entry name" value="alpha/beta-Hydrolases"/>
    <property type="match status" value="1"/>
</dbReference>
<accession>A0A7I8VSR6</accession>
<dbReference type="PANTHER" id="PTHR13617:SF14">
    <property type="entry name" value="PROTEIN ABHD18"/>
    <property type="match status" value="1"/>
</dbReference>